<dbReference type="Pfam" id="PF16200">
    <property type="entry name" value="Band_7_C"/>
    <property type="match status" value="1"/>
</dbReference>
<evidence type="ECO:0000259" key="5">
    <source>
        <dbReference type="SMART" id="SM00244"/>
    </source>
</evidence>
<accession>A0ABP0AUI6</accession>
<dbReference type="Gene3D" id="3.30.479.30">
    <property type="entry name" value="Band 7 domain"/>
    <property type="match status" value="1"/>
</dbReference>
<protein>
    <submittedName>
        <fullName evidence="6">Synaptotagmin-like protein 2</fullName>
    </submittedName>
</protein>
<comment type="similarity">
    <text evidence="2">Belongs to the band 7/mec-2 family.</text>
</comment>
<feature type="compositionally biased region" description="Low complexity" evidence="4">
    <location>
        <begin position="27"/>
        <end position="49"/>
    </location>
</feature>
<evidence type="ECO:0000256" key="4">
    <source>
        <dbReference type="SAM" id="MobiDB-lite"/>
    </source>
</evidence>
<dbReference type="InterPro" id="IPR001972">
    <property type="entry name" value="Stomatin_HflK_fam"/>
</dbReference>
<dbReference type="PANTHER" id="PTHR43327:SF10">
    <property type="entry name" value="STOMATIN-LIKE PROTEIN 2, MITOCHONDRIAL"/>
    <property type="match status" value="1"/>
</dbReference>
<evidence type="ECO:0000313" key="6">
    <source>
        <dbReference type="EMBL" id="CAK7210917.1"/>
    </source>
</evidence>
<comment type="caution">
    <text evidence="6">The sequence shown here is derived from an EMBL/GenBank/DDBJ whole genome shotgun (WGS) entry which is preliminary data.</text>
</comment>
<keyword evidence="3" id="KW-0496">Mitochondrion</keyword>
<evidence type="ECO:0000256" key="1">
    <source>
        <dbReference type="ARBA" id="ARBA00004173"/>
    </source>
</evidence>
<dbReference type="PANTHER" id="PTHR43327">
    <property type="entry name" value="STOMATIN-LIKE PROTEIN 2, MITOCHONDRIAL"/>
    <property type="match status" value="1"/>
</dbReference>
<evidence type="ECO:0000256" key="3">
    <source>
        <dbReference type="ARBA" id="ARBA00023128"/>
    </source>
</evidence>
<evidence type="ECO:0000256" key="2">
    <source>
        <dbReference type="ARBA" id="ARBA00008164"/>
    </source>
</evidence>
<dbReference type="EMBL" id="CAWUHD010000006">
    <property type="protein sequence ID" value="CAK7210917.1"/>
    <property type="molecule type" value="Genomic_DNA"/>
</dbReference>
<feature type="domain" description="Band 7" evidence="5">
    <location>
        <begin position="104"/>
        <end position="262"/>
    </location>
</feature>
<reference evidence="6 7" key="1">
    <citation type="submission" date="2024-01" db="EMBL/GenBank/DDBJ databases">
        <authorList>
            <person name="Allen C."/>
            <person name="Tagirdzhanova G."/>
        </authorList>
    </citation>
    <scope>NUCLEOTIDE SEQUENCE [LARGE SCALE GENOMIC DNA]</scope>
</reference>
<comment type="subcellular location">
    <subcellularLocation>
        <location evidence="1">Mitochondrion</location>
    </subcellularLocation>
</comment>
<organism evidence="6 7">
    <name type="scientific">Sporothrix eucalyptigena</name>
    <dbReference type="NCBI Taxonomy" id="1812306"/>
    <lineage>
        <taxon>Eukaryota</taxon>
        <taxon>Fungi</taxon>
        <taxon>Dikarya</taxon>
        <taxon>Ascomycota</taxon>
        <taxon>Pezizomycotina</taxon>
        <taxon>Sordariomycetes</taxon>
        <taxon>Sordariomycetidae</taxon>
        <taxon>Ophiostomatales</taxon>
        <taxon>Ophiostomataceae</taxon>
        <taxon>Sporothrix</taxon>
    </lineage>
</organism>
<dbReference type="CDD" id="cd08829">
    <property type="entry name" value="SPFH_paraslipin"/>
    <property type="match status" value="1"/>
</dbReference>
<dbReference type="InterPro" id="IPR001107">
    <property type="entry name" value="Band_7"/>
</dbReference>
<proteinExistence type="inferred from homology"/>
<feature type="region of interest" description="Disordered" evidence="4">
    <location>
        <begin position="25"/>
        <end position="70"/>
    </location>
</feature>
<dbReference type="Proteomes" id="UP001642482">
    <property type="component" value="Unassembled WGS sequence"/>
</dbReference>
<dbReference type="InterPro" id="IPR032435">
    <property type="entry name" value="STML2-like_C"/>
</dbReference>
<evidence type="ECO:0000313" key="7">
    <source>
        <dbReference type="Proteomes" id="UP001642482"/>
    </source>
</evidence>
<name>A0ABP0AUI6_9PEZI</name>
<dbReference type="SMART" id="SM00244">
    <property type="entry name" value="PHB"/>
    <property type="match status" value="1"/>
</dbReference>
<sequence length="452" mass="48334">MATAMTRRALSPALRRGPAAFQLPQLTSTSSVSKSSRAITTITSRSPTAHTIRKDHQAPTQPHRQQRSLQTNSSPLLSAIGGFGGAPSGIPSAYFQKPSLPANTIIRFVPQQTAWIVERMGKFHRILQPGLAVLIPFLDRIAYVKSLKEVALEIPSQSAITADNVTLELDGVLYTRVFDAYKASYGVEDAEYAISQLAQTTMRSEIGQLSLDHVLKERAALNTNITAAINEAAQAWGVTCLRYEIRDIHAPAPVVEAMHRQVTAERSKRAEILESEGQRQSAINIAEGKKQSVILASEALRAENINRASGEAEAILLKANATAQGIESVAAKIAQGREAAHSAVSLSVAEKYVDAFGKLAKEGTAVVVPGNVGDMAGLIATALGVYGKVGQATAPNAAARQVLEKSGVVDAEETTSSDVEDAAELESLDPAARSKFVRDRIVQDFDRHAGDR</sequence>
<keyword evidence="7" id="KW-1185">Reference proteome</keyword>
<feature type="compositionally biased region" description="Polar residues" evidence="4">
    <location>
        <begin position="58"/>
        <end position="70"/>
    </location>
</feature>
<dbReference type="InterPro" id="IPR036013">
    <property type="entry name" value="Band_7/SPFH_dom_sf"/>
</dbReference>
<dbReference type="SUPFAM" id="SSF117892">
    <property type="entry name" value="Band 7/SPFH domain"/>
    <property type="match status" value="1"/>
</dbReference>
<dbReference type="Pfam" id="PF01145">
    <property type="entry name" value="Band_7"/>
    <property type="match status" value="1"/>
</dbReference>
<dbReference type="PRINTS" id="PR00721">
    <property type="entry name" value="STOMATIN"/>
</dbReference>
<dbReference type="InterPro" id="IPR050710">
    <property type="entry name" value="Band7/mec-2_domain"/>
</dbReference>
<gene>
    <name evidence="6" type="primary">SLP2</name>
    <name evidence="6" type="ORF">SEUCBS140593_000991</name>
</gene>